<evidence type="ECO:0000256" key="3">
    <source>
        <dbReference type="ARBA" id="ARBA00022603"/>
    </source>
</evidence>
<evidence type="ECO:0000256" key="1">
    <source>
        <dbReference type="ARBA" id="ARBA00000142"/>
    </source>
</evidence>
<evidence type="ECO:0000256" key="7">
    <source>
        <dbReference type="ARBA" id="ARBA00060552"/>
    </source>
</evidence>
<evidence type="ECO:0000313" key="10">
    <source>
        <dbReference type="EMBL" id="SIS96278.1"/>
    </source>
</evidence>
<comment type="caution">
    <text evidence="9">Lacks conserved residue(s) required for the propagation of feature annotation.</text>
</comment>
<organism evidence="10 11">
    <name type="scientific">Kroppenstedtia eburnea</name>
    <dbReference type="NCBI Taxonomy" id="714067"/>
    <lineage>
        <taxon>Bacteria</taxon>
        <taxon>Bacillati</taxon>
        <taxon>Bacillota</taxon>
        <taxon>Bacilli</taxon>
        <taxon>Bacillales</taxon>
        <taxon>Thermoactinomycetaceae</taxon>
        <taxon>Kroppenstedtia</taxon>
    </lineage>
</organism>
<dbReference type="CDD" id="cd02440">
    <property type="entry name" value="AdoMet_MTases"/>
    <property type="match status" value="1"/>
</dbReference>
<accession>A0A1N7NDC3</accession>
<comment type="catalytic activity">
    <reaction evidence="1 9">
        <text>guanosine(46) in tRNA + S-adenosyl-L-methionine = N(7)-methylguanosine(46) in tRNA + S-adenosyl-L-homocysteine</text>
        <dbReference type="Rhea" id="RHEA:42708"/>
        <dbReference type="Rhea" id="RHEA-COMP:10188"/>
        <dbReference type="Rhea" id="RHEA-COMP:10189"/>
        <dbReference type="ChEBI" id="CHEBI:57856"/>
        <dbReference type="ChEBI" id="CHEBI:59789"/>
        <dbReference type="ChEBI" id="CHEBI:74269"/>
        <dbReference type="ChEBI" id="CHEBI:74480"/>
        <dbReference type="EC" id="2.1.1.33"/>
    </reaction>
</comment>
<dbReference type="HAMAP" id="MF_01057">
    <property type="entry name" value="tRNA_methyltr_TrmB"/>
    <property type="match status" value="1"/>
</dbReference>
<feature type="binding site" evidence="9">
    <location>
        <position position="121"/>
    </location>
    <ligand>
        <name>substrate</name>
    </ligand>
</feature>
<dbReference type="PANTHER" id="PTHR23417:SF14">
    <property type="entry name" value="PENTACOTRIPEPTIDE-REPEAT REGION OF PRORP DOMAIN-CONTAINING PROTEIN"/>
    <property type="match status" value="1"/>
</dbReference>
<comment type="similarity">
    <text evidence="8 9">Belongs to the class I-like SAM-binding methyltransferase superfamily. TrmB family.</text>
</comment>
<dbReference type="PROSITE" id="PS51625">
    <property type="entry name" value="SAM_MT_TRMB"/>
    <property type="match status" value="1"/>
</dbReference>
<feature type="binding site" evidence="9">
    <location>
        <position position="95"/>
    </location>
    <ligand>
        <name>S-adenosyl-L-methionine</name>
        <dbReference type="ChEBI" id="CHEBI:59789"/>
    </ligand>
</feature>
<dbReference type="EC" id="2.1.1.33" evidence="9"/>
<feature type="binding site" evidence="9">
    <location>
        <position position="68"/>
    </location>
    <ligand>
        <name>S-adenosyl-L-methionine</name>
        <dbReference type="ChEBI" id="CHEBI:59789"/>
    </ligand>
</feature>
<evidence type="ECO:0000256" key="4">
    <source>
        <dbReference type="ARBA" id="ARBA00022679"/>
    </source>
</evidence>
<name>A0A1N7NDC3_9BACL</name>
<dbReference type="AlphaFoldDB" id="A0A1N7NDC3"/>
<dbReference type="Pfam" id="PF02390">
    <property type="entry name" value="Methyltransf_4"/>
    <property type="match status" value="1"/>
</dbReference>
<dbReference type="Gene3D" id="3.40.50.150">
    <property type="entry name" value="Vaccinia Virus protein VP39"/>
    <property type="match status" value="1"/>
</dbReference>
<comment type="function">
    <text evidence="2 9">Catalyzes the formation of N(7)-methylguanine at position 46 (m7G46) in tRNA.</text>
</comment>
<dbReference type="OrthoDB" id="9802090at2"/>
<dbReference type="RefSeq" id="WP_076525563.1">
    <property type="nucleotide sequence ID" value="NZ_CP048103.1"/>
</dbReference>
<reference evidence="11" key="1">
    <citation type="submission" date="2017-01" db="EMBL/GenBank/DDBJ databases">
        <authorList>
            <person name="Varghese N."/>
            <person name="Submissions S."/>
        </authorList>
    </citation>
    <scope>NUCLEOTIDE SEQUENCE [LARGE SCALE GENOMIC DNA]</scope>
    <source>
        <strain evidence="11">DSM 45196</strain>
    </source>
</reference>
<dbReference type="InterPro" id="IPR029063">
    <property type="entry name" value="SAM-dependent_MTases_sf"/>
</dbReference>
<dbReference type="FunFam" id="3.40.50.150:FF:000035">
    <property type="entry name" value="tRNA (guanine-N(7)-)-methyltransferase"/>
    <property type="match status" value="1"/>
</dbReference>
<keyword evidence="3 9" id="KW-0489">Methyltransferase</keyword>
<comment type="pathway">
    <text evidence="7 9">tRNA modification; N(7)-methylguanine-tRNA biosynthesis.</text>
</comment>
<keyword evidence="4 9" id="KW-0808">Transferase</keyword>
<evidence type="ECO:0000256" key="5">
    <source>
        <dbReference type="ARBA" id="ARBA00022691"/>
    </source>
</evidence>
<evidence type="ECO:0000256" key="9">
    <source>
        <dbReference type="HAMAP-Rule" id="MF_01057"/>
    </source>
</evidence>
<proteinExistence type="inferred from homology"/>
<keyword evidence="6 9" id="KW-0819">tRNA processing</keyword>
<keyword evidence="5 9" id="KW-0949">S-adenosyl-L-methionine</keyword>
<dbReference type="NCBIfam" id="TIGR00091">
    <property type="entry name" value="tRNA (guanosine(46)-N7)-methyltransferase TrmB"/>
    <property type="match status" value="1"/>
</dbReference>
<dbReference type="EMBL" id="FTOD01000008">
    <property type="protein sequence ID" value="SIS96278.1"/>
    <property type="molecule type" value="Genomic_DNA"/>
</dbReference>
<dbReference type="SUPFAM" id="SSF53335">
    <property type="entry name" value="S-adenosyl-L-methionine-dependent methyltransferases"/>
    <property type="match status" value="1"/>
</dbReference>
<evidence type="ECO:0000313" key="11">
    <source>
        <dbReference type="Proteomes" id="UP000186795"/>
    </source>
</evidence>
<protein>
    <recommendedName>
        <fullName evidence="9">tRNA (guanine-N(7)-)-methyltransferase</fullName>
        <ecNumber evidence="9">2.1.1.33</ecNumber>
    </recommendedName>
    <alternativeName>
        <fullName evidence="9">tRNA (guanine(46)-N(7))-methyltransferase</fullName>
    </alternativeName>
    <alternativeName>
        <fullName evidence="9">tRNA(m7G46)-methyltransferase</fullName>
    </alternativeName>
</protein>
<sequence>MRIRRKPHAKQMVQEHPRVVKEPEQLRGKWHTLFGNDRPIHLELGTGKGQFLSRVCQDRPAVNWIGVERIEEVLLHALKKAEETPCANLRFLWMDVNRLDEIFAEGEVERIHLHFSDPWPKKRHARRRLTHHTFLHRYKKVLEPQGEILLKTDNSSLFDFSLEELETTGFTIVESTRDLYHSPYVRGNIPTEYEQKFTARGVPIHYLLAKPTGDFSSTR</sequence>
<dbReference type="GO" id="GO:0008176">
    <property type="term" value="F:tRNA (guanine(46)-N7)-methyltransferase activity"/>
    <property type="evidence" value="ECO:0007669"/>
    <property type="project" value="UniProtKB-UniRule"/>
</dbReference>
<feature type="binding site" evidence="9">
    <location>
        <position position="117"/>
    </location>
    <ligand>
        <name>S-adenosyl-L-methionine</name>
        <dbReference type="ChEBI" id="CHEBI:59789"/>
    </ligand>
</feature>
<feature type="binding site" evidence="9">
    <location>
        <position position="43"/>
    </location>
    <ligand>
        <name>S-adenosyl-L-methionine</name>
        <dbReference type="ChEBI" id="CHEBI:59789"/>
    </ligand>
</feature>
<dbReference type="GO" id="GO:0043527">
    <property type="term" value="C:tRNA methyltransferase complex"/>
    <property type="evidence" value="ECO:0007669"/>
    <property type="project" value="TreeGrafter"/>
</dbReference>
<gene>
    <name evidence="9" type="primary">trmB</name>
    <name evidence="10" type="ORF">SAMN05421790_108139</name>
</gene>
<dbReference type="InterPro" id="IPR055361">
    <property type="entry name" value="tRNA_methyltr_TrmB_bact"/>
</dbReference>
<feature type="binding site" evidence="9">
    <location>
        <begin position="191"/>
        <end position="194"/>
    </location>
    <ligand>
        <name>substrate</name>
    </ligand>
</feature>
<evidence type="ECO:0000256" key="6">
    <source>
        <dbReference type="ARBA" id="ARBA00022694"/>
    </source>
</evidence>
<dbReference type="InterPro" id="IPR003358">
    <property type="entry name" value="tRNA_(Gua-N-7)_MeTrfase_Trmb"/>
</dbReference>
<keyword evidence="11" id="KW-1185">Reference proteome</keyword>
<dbReference type="NCBIfam" id="NF001080">
    <property type="entry name" value="PRK00121.2-2"/>
    <property type="match status" value="1"/>
</dbReference>
<evidence type="ECO:0000256" key="2">
    <source>
        <dbReference type="ARBA" id="ARBA00003015"/>
    </source>
</evidence>
<dbReference type="Proteomes" id="UP000186795">
    <property type="component" value="Unassembled WGS sequence"/>
</dbReference>
<feature type="binding site" evidence="9">
    <location>
        <position position="153"/>
    </location>
    <ligand>
        <name>substrate</name>
    </ligand>
</feature>
<dbReference type="UniPathway" id="UPA00989"/>
<dbReference type="PANTHER" id="PTHR23417">
    <property type="entry name" value="3-DEOXY-D-MANNO-OCTULOSONIC-ACID TRANSFERASE/TRNA GUANINE-N 7 - -METHYLTRANSFERASE"/>
    <property type="match status" value="1"/>
</dbReference>
<evidence type="ECO:0000256" key="8">
    <source>
        <dbReference type="ARBA" id="ARBA00060767"/>
    </source>
</evidence>